<sequence>MVVYFKKSTQQGKICGDGHLHANFIRTLLCSTLILLYEVSEMTVPEHQRSDDKQHAVNRNKGTQRAKRDKRLRVPVMPEEERVIKAKACEAGLTVAEYLRNLGLGYSVPSMIDNRQVDALLKINADLGRLGGLIKLWLTNDERTKYIGKSQLYMTLDTIQETQSVMLKEIVKLRK</sequence>
<evidence type="ECO:0000313" key="2">
    <source>
        <dbReference type="EMBL" id="CAE6518921.1"/>
    </source>
</evidence>
<reference evidence="2" key="1">
    <citation type="submission" date="2021-02" db="EMBL/GenBank/DDBJ databases">
        <authorList>
            <person name="Han P."/>
        </authorList>
    </citation>
    <scope>NUCLEOTIDE SEQUENCE</scope>
    <source>
        <strain evidence="2">Nitrosomonas nitrosa 18-3D</strain>
    </source>
</reference>
<dbReference type="Proteomes" id="UP000601736">
    <property type="component" value="Unassembled WGS sequence"/>
</dbReference>
<comment type="caution">
    <text evidence="2">The sequence shown here is derived from an EMBL/GenBank/DDBJ whole genome shotgun (WGS) entry which is preliminary data.</text>
</comment>
<feature type="compositionally biased region" description="Basic and acidic residues" evidence="1">
    <location>
        <begin position="46"/>
        <end position="55"/>
    </location>
</feature>
<evidence type="ECO:0000256" key="1">
    <source>
        <dbReference type="SAM" id="MobiDB-lite"/>
    </source>
</evidence>
<organism evidence="2 3">
    <name type="scientific">Nitrosomonas nitrosa</name>
    <dbReference type="NCBI Taxonomy" id="52442"/>
    <lineage>
        <taxon>Bacteria</taxon>
        <taxon>Pseudomonadati</taxon>
        <taxon>Pseudomonadota</taxon>
        <taxon>Betaproteobacteria</taxon>
        <taxon>Nitrosomonadales</taxon>
        <taxon>Nitrosomonadaceae</taxon>
        <taxon>Nitrosomonas</taxon>
    </lineage>
</organism>
<dbReference type="InterPro" id="IPR053842">
    <property type="entry name" value="NikA-like"/>
</dbReference>
<dbReference type="EMBL" id="CAJNAP010000055">
    <property type="protein sequence ID" value="CAE6518921.1"/>
    <property type="molecule type" value="Genomic_DNA"/>
</dbReference>
<feature type="compositionally biased region" description="Basic residues" evidence="1">
    <location>
        <begin position="56"/>
        <end position="69"/>
    </location>
</feature>
<protein>
    <submittedName>
        <fullName evidence="2">Protein TraJ (Modular protein)</fullName>
    </submittedName>
</protein>
<feature type="region of interest" description="Disordered" evidence="1">
    <location>
        <begin position="46"/>
        <end position="69"/>
    </location>
</feature>
<accession>A0A8H8Z4M8</accession>
<proteinExistence type="predicted"/>
<name>A0A8H8Z4M8_9PROT</name>
<gene>
    <name evidence="2" type="ORF">NMYAN_90084</name>
</gene>
<dbReference type="AlphaFoldDB" id="A0A8H8Z4M8"/>
<evidence type="ECO:0000313" key="3">
    <source>
        <dbReference type="Proteomes" id="UP000601736"/>
    </source>
</evidence>
<dbReference type="Pfam" id="PF21983">
    <property type="entry name" value="NikA-like"/>
    <property type="match status" value="1"/>
</dbReference>